<evidence type="ECO:0000313" key="2">
    <source>
        <dbReference type="EMBL" id="KAG2239260.1"/>
    </source>
</evidence>
<organism evidence="2 3">
    <name type="scientific">Brassica carinata</name>
    <name type="common">Ethiopian mustard</name>
    <name type="synonym">Abyssinian cabbage</name>
    <dbReference type="NCBI Taxonomy" id="52824"/>
    <lineage>
        <taxon>Eukaryota</taxon>
        <taxon>Viridiplantae</taxon>
        <taxon>Streptophyta</taxon>
        <taxon>Embryophyta</taxon>
        <taxon>Tracheophyta</taxon>
        <taxon>Spermatophyta</taxon>
        <taxon>Magnoliopsida</taxon>
        <taxon>eudicotyledons</taxon>
        <taxon>Gunneridae</taxon>
        <taxon>Pentapetalae</taxon>
        <taxon>rosids</taxon>
        <taxon>malvids</taxon>
        <taxon>Brassicales</taxon>
        <taxon>Brassicaceae</taxon>
        <taxon>Brassiceae</taxon>
        <taxon>Brassica</taxon>
    </lineage>
</organism>
<accession>A0A8X7NTI8</accession>
<dbReference type="AlphaFoldDB" id="A0A8X7NTI8"/>
<feature type="compositionally biased region" description="Basic and acidic residues" evidence="1">
    <location>
        <begin position="57"/>
        <end position="73"/>
    </location>
</feature>
<name>A0A8X7NTI8_BRACI</name>
<protein>
    <submittedName>
        <fullName evidence="2">Uncharacterized protein</fullName>
    </submittedName>
</protein>
<evidence type="ECO:0000313" key="3">
    <source>
        <dbReference type="Proteomes" id="UP000886595"/>
    </source>
</evidence>
<feature type="region of interest" description="Disordered" evidence="1">
    <location>
        <begin position="1"/>
        <end position="195"/>
    </location>
</feature>
<dbReference type="EMBL" id="JAAMPC010001604">
    <property type="protein sequence ID" value="KAG2239260.1"/>
    <property type="molecule type" value="Genomic_DNA"/>
</dbReference>
<comment type="caution">
    <text evidence="2">The sequence shown here is derived from an EMBL/GenBank/DDBJ whole genome shotgun (WGS) entry which is preliminary data.</text>
</comment>
<reference evidence="2 3" key="1">
    <citation type="submission" date="2020-02" db="EMBL/GenBank/DDBJ databases">
        <authorList>
            <person name="Ma Q."/>
            <person name="Huang Y."/>
            <person name="Song X."/>
            <person name="Pei D."/>
        </authorList>
    </citation>
    <scope>NUCLEOTIDE SEQUENCE [LARGE SCALE GENOMIC DNA]</scope>
    <source>
        <strain evidence="2">Sxm20200214</strain>
        <tissue evidence="2">Leaf</tissue>
    </source>
</reference>
<evidence type="ECO:0000256" key="1">
    <source>
        <dbReference type="SAM" id="MobiDB-lite"/>
    </source>
</evidence>
<dbReference type="Proteomes" id="UP000886595">
    <property type="component" value="Unassembled WGS sequence"/>
</dbReference>
<sequence length="195" mass="21545">MGPSASKSHRDKIEEGTPSRLTVLESPQQNARSVANDRDEERNEMLQNTKNTALKGSDVRMEEPQRRAERNTTPERLSAIQRLGPIAKPSSSSRERIPAKLRLGENSSSPPSNPRISAALRLGESSKSPTNSTRKPAAQRLGKMQPGEPANNAEEAAKVQRKPGRPPGKTKNTSKPVSVKGRRRQKKESYIFKTF</sequence>
<feature type="compositionally biased region" description="Basic and acidic residues" evidence="1">
    <location>
        <begin position="35"/>
        <end position="44"/>
    </location>
</feature>
<proteinExistence type="predicted"/>
<feature type="compositionally biased region" description="Polar residues" evidence="1">
    <location>
        <begin position="45"/>
        <end position="54"/>
    </location>
</feature>
<gene>
    <name evidence="2" type="ORF">Bca52824_090120</name>
</gene>
<keyword evidence="3" id="KW-1185">Reference proteome</keyword>
<feature type="compositionally biased region" description="Polar residues" evidence="1">
    <location>
        <begin position="125"/>
        <end position="134"/>
    </location>
</feature>